<protein>
    <recommendedName>
        <fullName evidence="3">RING-type domain-containing protein</fullName>
    </recommendedName>
</protein>
<evidence type="ECO:0000313" key="4">
    <source>
        <dbReference type="EMBL" id="KAA6393373.1"/>
    </source>
</evidence>
<feature type="domain" description="RING-type" evidence="3">
    <location>
        <begin position="44"/>
        <end position="84"/>
    </location>
</feature>
<evidence type="ECO:0000313" key="5">
    <source>
        <dbReference type="Proteomes" id="UP000324800"/>
    </source>
</evidence>
<comment type="caution">
    <text evidence="4">The sequence shown here is derived from an EMBL/GenBank/DDBJ whole genome shotgun (WGS) entry which is preliminary data.</text>
</comment>
<name>A0A5J4WFH0_9EUKA</name>
<dbReference type="EMBL" id="SNRW01002251">
    <property type="protein sequence ID" value="KAA6393373.1"/>
    <property type="molecule type" value="Genomic_DNA"/>
</dbReference>
<dbReference type="CDD" id="cd16448">
    <property type="entry name" value="RING-H2"/>
    <property type="match status" value="1"/>
</dbReference>
<feature type="coiled-coil region" evidence="2">
    <location>
        <begin position="198"/>
        <end position="241"/>
    </location>
</feature>
<keyword evidence="1" id="KW-0862">Zinc</keyword>
<dbReference type="Gene3D" id="2.60.40.1970">
    <property type="entry name" value="YEATS domain"/>
    <property type="match status" value="1"/>
</dbReference>
<dbReference type="Proteomes" id="UP000324800">
    <property type="component" value="Unassembled WGS sequence"/>
</dbReference>
<dbReference type="OrthoDB" id="9984778at2759"/>
<dbReference type="PROSITE" id="PS50089">
    <property type="entry name" value="ZF_RING_2"/>
    <property type="match status" value="1"/>
</dbReference>
<keyword evidence="2" id="KW-0175">Coiled coil</keyword>
<dbReference type="InterPro" id="IPR013083">
    <property type="entry name" value="Znf_RING/FYVE/PHD"/>
</dbReference>
<keyword evidence="1" id="KW-0863">Zinc-finger</keyword>
<dbReference type="InterPro" id="IPR001841">
    <property type="entry name" value="Znf_RING"/>
</dbReference>
<evidence type="ECO:0000256" key="1">
    <source>
        <dbReference type="PROSITE-ProRule" id="PRU00175"/>
    </source>
</evidence>
<dbReference type="SUPFAM" id="SSF57850">
    <property type="entry name" value="RING/U-box"/>
    <property type="match status" value="1"/>
</dbReference>
<reference evidence="4 5" key="1">
    <citation type="submission" date="2019-03" db="EMBL/GenBank/DDBJ databases">
        <title>Single cell metagenomics reveals metabolic interactions within the superorganism composed of flagellate Streblomastix strix and complex community of Bacteroidetes bacteria on its surface.</title>
        <authorList>
            <person name="Treitli S.C."/>
            <person name="Kolisko M."/>
            <person name="Husnik F."/>
            <person name="Keeling P."/>
            <person name="Hampl V."/>
        </authorList>
    </citation>
    <scope>NUCLEOTIDE SEQUENCE [LARGE SCALE GENOMIC DNA]</scope>
    <source>
        <strain evidence="4">ST1C</strain>
    </source>
</reference>
<proteinExistence type="predicted"/>
<dbReference type="GO" id="GO:0008270">
    <property type="term" value="F:zinc ion binding"/>
    <property type="evidence" value="ECO:0007669"/>
    <property type="project" value="UniProtKB-KW"/>
</dbReference>
<dbReference type="InterPro" id="IPR038704">
    <property type="entry name" value="YEAST_sf"/>
</dbReference>
<sequence length="299" mass="34694">MEDIFQMEPHTYEAVQSSQGQSYDADEKNEKSDALKHETKTAFCSICQVKDEGMFVDTSCGHSFHHLCFVRWLHYDKQRCPNCNVPIGIGRAANIMWSVKNLALSCQPTPEGARIKPSGWYNIQLMVRPPPNIVIHKIKYVFHPAFNIPKLEMKKEPFDLLVKLCSSNVFVLIEINFTDKSTENCSSRHYCKTASDDEDKDKEDEQEYEQEYEQKQQKVKMDESRKEQETLSEKIEKCQSQQLSTQLMQTSSAHNRHCTFTIAHKLEKEVCIRNYFCGVYNGLGVEDMSDEEKVKKIHM</sequence>
<evidence type="ECO:0000256" key="2">
    <source>
        <dbReference type="SAM" id="Coils"/>
    </source>
</evidence>
<organism evidence="4 5">
    <name type="scientific">Streblomastix strix</name>
    <dbReference type="NCBI Taxonomy" id="222440"/>
    <lineage>
        <taxon>Eukaryota</taxon>
        <taxon>Metamonada</taxon>
        <taxon>Preaxostyla</taxon>
        <taxon>Oxymonadida</taxon>
        <taxon>Streblomastigidae</taxon>
        <taxon>Streblomastix</taxon>
    </lineage>
</organism>
<evidence type="ECO:0000259" key="3">
    <source>
        <dbReference type="PROSITE" id="PS50089"/>
    </source>
</evidence>
<dbReference type="AlphaFoldDB" id="A0A5J4WFH0"/>
<gene>
    <name evidence="4" type="ORF">EZS28_011098</name>
</gene>
<accession>A0A5J4WFH0</accession>
<dbReference type="Gene3D" id="3.30.40.10">
    <property type="entry name" value="Zinc/RING finger domain, C3HC4 (zinc finger)"/>
    <property type="match status" value="1"/>
</dbReference>
<keyword evidence="1" id="KW-0479">Metal-binding</keyword>
<dbReference type="Pfam" id="PF13639">
    <property type="entry name" value="zf-RING_2"/>
    <property type="match status" value="1"/>
</dbReference>
<dbReference type="SMART" id="SM00184">
    <property type="entry name" value="RING"/>
    <property type="match status" value="1"/>
</dbReference>